<dbReference type="GO" id="GO:0000272">
    <property type="term" value="P:polysaccharide catabolic process"/>
    <property type="evidence" value="ECO:0007669"/>
    <property type="project" value="UniProtKB-KW"/>
</dbReference>
<dbReference type="PANTHER" id="PTHR43739">
    <property type="entry name" value="XYLOGLUCANASE (EUROFUNG)"/>
    <property type="match status" value="1"/>
</dbReference>
<sequence length="754" mass="78178">MKVQVNNNRVFFIRDRGRQTGAPVLRRIVASGLLAASTGLIAAVHAATPAYIWSNAKIIAGGFVDGIVAHPAQKGLFYARTDIGGSYRYDAATATWVPLQDATSPSNWHQMGVEAIGLDPRDPKMLYLVTGMYTENWDGNAAVLVSSNQGASFASYALPFRAGANDDGRHAGERLQVDPNLGSTLLYGTMNASEQRATNGLWASADKGQHWNKVPGFSALSSDGTGAGVAFVAFHAGAGRAGSATHVVFAGVSTASAASTGTTLYKSTDGGTSWSALVGGPQGQYPTHGQIGPDGNLYITYGKAIGPNGMTGGDVWKYSVASGTWRNITPPNPNGYSFGYGGLAIDPQRPGTLVVMTMDRWWPGDTMFRSTDGGTTWSDVGASATRDPSLSPWVKMGSNTVAFGNWGQVAVDPFDSDHAFYATGQTVWTTRNLTAADSGGPTRWTVGAGGIEETAVLALISPTVGAPLISGVGDICGFVHADLTTSPAAGNLAHPLCNNGTGLDYAKSLPSKIVYVGTGGSSFGAVSNDGGKNWTPFASKADSTAGDGTVAIFADGTSIVWAPKDVAPVYSTDDGAHWSATGLPQEGGGIWQMLSDGVANRFYAYSPSGGRFYASLDKGANWSLAASNLPRGGRVSAVVGNNGDVWLASGSGLYRSTDAGTNWTLQPQVTSATAVGFGKAAPGASYPSIYLGGTIQGLTALFRSTDAGTTWVRINDDQHQWGGFTNVIGDPKTFGRVYVAPNSGRGVIYGTPSN</sequence>
<accession>A0A318SMU2</accession>
<dbReference type="EMBL" id="QJTC01000008">
    <property type="protein sequence ID" value="PYE78213.1"/>
    <property type="molecule type" value="Genomic_DNA"/>
</dbReference>
<dbReference type="OrthoDB" id="9767885at2"/>
<organism evidence="7 8">
    <name type="scientific">Xylophilus ampelinus</name>
    <dbReference type="NCBI Taxonomy" id="54067"/>
    <lineage>
        <taxon>Bacteria</taxon>
        <taxon>Pseudomonadati</taxon>
        <taxon>Pseudomonadota</taxon>
        <taxon>Betaproteobacteria</taxon>
        <taxon>Burkholderiales</taxon>
        <taxon>Xylophilus</taxon>
    </lineage>
</organism>
<keyword evidence="2" id="KW-0378">Hydrolase</keyword>
<evidence type="ECO:0000256" key="3">
    <source>
        <dbReference type="ARBA" id="ARBA00023277"/>
    </source>
</evidence>
<keyword evidence="8" id="KW-1185">Reference proteome</keyword>
<comment type="caution">
    <text evidence="7">The sequence shown here is derived from an EMBL/GenBank/DDBJ whole genome shotgun (WGS) entry which is preliminary data.</text>
</comment>
<evidence type="ECO:0000256" key="6">
    <source>
        <dbReference type="ARBA" id="ARBA00037986"/>
    </source>
</evidence>
<evidence type="ECO:0000256" key="5">
    <source>
        <dbReference type="ARBA" id="ARBA00023326"/>
    </source>
</evidence>
<dbReference type="InterPro" id="IPR052025">
    <property type="entry name" value="Xyloglucanase_GH74"/>
</dbReference>
<evidence type="ECO:0008006" key="9">
    <source>
        <dbReference type="Google" id="ProtNLM"/>
    </source>
</evidence>
<dbReference type="RefSeq" id="WP_146228670.1">
    <property type="nucleotide sequence ID" value="NZ_JAMOFZ010000008.1"/>
</dbReference>
<keyword evidence="3" id="KW-0119">Carbohydrate metabolism</keyword>
<evidence type="ECO:0000313" key="7">
    <source>
        <dbReference type="EMBL" id="PYE78213.1"/>
    </source>
</evidence>
<evidence type="ECO:0000256" key="4">
    <source>
        <dbReference type="ARBA" id="ARBA00023295"/>
    </source>
</evidence>
<dbReference type="PANTHER" id="PTHR43739:SF2">
    <property type="entry name" value="OLIGOXYLOGLUCAN-REDUCING END-SPECIFIC XYLOGLUCANASE-RELATED"/>
    <property type="match status" value="1"/>
</dbReference>
<dbReference type="GO" id="GO:0016798">
    <property type="term" value="F:hydrolase activity, acting on glycosyl bonds"/>
    <property type="evidence" value="ECO:0007669"/>
    <property type="project" value="UniProtKB-KW"/>
</dbReference>
<keyword evidence="4" id="KW-0326">Glycosidase</keyword>
<dbReference type="Gene3D" id="2.130.10.10">
    <property type="entry name" value="YVTN repeat-like/Quinoprotein amine dehydrogenase"/>
    <property type="match status" value="2"/>
</dbReference>
<keyword evidence="5" id="KW-0624">Polysaccharide degradation</keyword>
<protein>
    <recommendedName>
        <fullName evidence="9">BNR/Asp-box repeat protein</fullName>
    </recommendedName>
</protein>
<gene>
    <name evidence="7" type="ORF">DFQ15_1082</name>
</gene>
<evidence type="ECO:0000256" key="2">
    <source>
        <dbReference type="ARBA" id="ARBA00022801"/>
    </source>
</evidence>
<dbReference type="CDD" id="cd15482">
    <property type="entry name" value="Sialidase_non-viral"/>
    <property type="match status" value="1"/>
</dbReference>
<dbReference type="GO" id="GO:0010411">
    <property type="term" value="P:xyloglucan metabolic process"/>
    <property type="evidence" value="ECO:0007669"/>
    <property type="project" value="TreeGrafter"/>
</dbReference>
<reference evidence="7 8" key="1">
    <citation type="submission" date="2018-06" db="EMBL/GenBank/DDBJ databases">
        <title>Genomic Encyclopedia of Type Strains, Phase III (KMG-III): the genomes of soil and plant-associated and newly described type strains.</title>
        <authorList>
            <person name="Whitman W."/>
        </authorList>
    </citation>
    <scope>NUCLEOTIDE SEQUENCE [LARGE SCALE GENOMIC DNA]</scope>
    <source>
        <strain evidence="7 8">CECT 7646</strain>
    </source>
</reference>
<dbReference type="InterPro" id="IPR015943">
    <property type="entry name" value="WD40/YVTN_repeat-like_dom_sf"/>
</dbReference>
<proteinExistence type="inferred from homology"/>
<dbReference type="Proteomes" id="UP000247540">
    <property type="component" value="Unassembled WGS sequence"/>
</dbReference>
<dbReference type="SUPFAM" id="SSF110296">
    <property type="entry name" value="Oligoxyloglucan reducing end-specific cellobiohydrolase"/>
    <property type="match status" value="2"/>
</dbReference>
<dbReference type="AlphaFoldDB" id="A0A318SMU2"/>
<keyword evidence="1" id="KW-0732">Signal</keyword>
<evidence type="ECO:0000313" key="8">
    <source>
        <dbReference type="Proteomes" id="UP000247540"/>
    </source>
</evidence>
<evidence type="ECO:0000256" key="1">
    <source>
        <dbReference type="ARBA" id="ARBA00022729"/>
    </source>
</evidence>
<comment type="similarity">
    <text evidence="6">Belongs to the glycosyl hydrolase 74 family.</text>
</comment>
<name>A0A318SMU2_9BURK</name>